<protein>
    <submittedName>
        <fullName evidence="1">Uncharacterized protein</fullName>
    </submittedName>
</protein>
<comment type="caution">
    <text evidence="1">The sequence shown here is derived from an EMBL/GenBank/DDBJ whole genome shotgun (WGS) entry which is preliminary data.</text>
</comment>
<name>A0A941II11_9ACTN</name>
<dbReference type="Proteomes" id="UP000676325">
    <property type="component" value="Unassembled WGS sequence"/>
</dbReference>
<dbReference type="EMBL" id="JAGSOH010000075">
    <property type="protein sequence ID" value="MBR7829125.1"/>
    <property type="molecule type" value="Genomic_DNA"/>
</dbReference>
<reference evidence="1" key="1">
    <citation type="submission" date="2021-04" db="EMBL/GenBank/DDBJ databases">
        <title>Genome based classification of Actinospica acidithermotolerans sp. nov., an actinobacterium isolated from an Indonesian hot spring.</title>
        <authorList>
            <person name="Kusuma A.B."/>
            <person name="Putra K.E."/>
            <person name="Nafisah S."/>
            <person name="Loh J."/>
            <person name="Nouioui I."/>
            <person name="Goodfellow M."/>
        </authorList>
    </citation>
    <scope>NUCLEOTIDE SEQUENCE</scope>
    <source>
        <strain evidence="1">MGRD01-02</strain>
    </source>
</reference>
<proteinExistence type="predicted"/>
<keyword evidence="2" id="KW-1185">Reference proteome</keyword>
<gene>
    <name evidence="1" type="ORF">KDK95_22650</name>
</gene>
<accession>A0A941II11</accession>
<sequence length="156" mass="16897">MSETGSEASAVRAYQLALHEVAERLAVDEAEEVVARAWIAELDDMRRKGLRLAMAVRVAERMARESLREAQVAGRPRDLARAHTRFAAVEAESASGLAHADALVAAVDAELAAVCRAGLERARRCELELRRLRTAWTAAYDGADEVADEPGDEAGD</sequence>
<evidence type="ECO:0000313" key="1">
    <source>
        <dbReference type="EMBL" id="MBR7829125.1"/>
    </source>
</evidence>
<organism evidence="1 2">
    <name type="scientific">Actinospica acidithermotolerans</name>
    <dbReference type="NCBI Taxonomy" id="2828514"/>
    <lineage>
        <taxon>Bacteria</taxon>
        <taxon>Bacillati</taxon>
        <taxon>Actinomycetota</taxon>
        <taxon>Actinomycetes</taxon>
        <taxon>Catenulisporales</taxon>
        <taxon>Actinospicaceae</taxon>
        <taxon>Actinospica</taxon>
    </lineage>
</organism>
<dbReference type="AlphaFoldDB" id="A0A941II11"/>
<evidence type="ECO:0000313" key="2">
    <source>
        <dbReference type="Proteomes" id="UP000676325"/>
    </source>
</evidence>
<dbReference type="RefSeq" id="WP_212520261.1">
    <property type="nucleotide sequence ID" value="NZ_JAGSOH010000075.1"/>
</dbReference>